<proteinExistence type="predicted"/>
<dbReference type="Gene3D" id="3.40.50.12140">
    <property type="entry name" value="Domain of unknown function DUF4159"/>
    <property type="match status" value="2"/>
</dbReference>
<dbReference type="EMBL" id="NIDE01000004">
    <property type="protein sequence ID" value="OWK43787.1"/>
    <property type="molecule type" value="Genomic_DNA"/>
</dbReference>
<feature type="domain" description="DUF4159" evidence="2">
    <location>
        <begin position="631"/>
        <end position="819"/>
    </location>
</feature>
<name>A0A225E5T1_9BACT</name>
<dbReference type="Pfam" id="PF13709">
    <property type="entry name" value="DUF4159"/>
    <property type="match status" value="2"/>
</dbReference>
<evidence type="ECO:0000259" key="2">
    <source>
        <dbReference type="Pfam" id="PF13709"/>
    </source>
</evidence>
<dbReference type="AlphaFoldDB" id="A0A225E5T1"/>
<reference evidence="4" key="1">
    <citation type="submission" date="2017-06" db="EMBL/GenBank/DDBJ databases">
        <title>Genome analysis of Fimbriiglobus ruber SP5, the first member of the order Planctomycetales with confirmed chitinolytic capability.</title>
        <authorList>
            <person name="Ravin N.V."/>
            <person name="Rakitin A.L."/>
            <person name="Ivanova A.A."/>
            <person name="Beletsky A.V."/>
            <person name="Kulichevskaya I.S."/>
            <person name="Mardanov A.V."/>
            <person name="Dedysh S.N."/>
        </authorList>
    </citation>
    <scope>NUCLEOTIDE SEQUENCE [LARGE SCALE GENOMIC DNA]</scope>
    <source>
        <strain evidence="4">SP5</strain>
    </source>
</reference>
<dbReference type="Gene3D" id="1.50.10.20">
    <property type="match status" value="2"/>
</dbReference>
<dbReference type="RefSeq" id="WP_088254595.1">
    <property type="nucleotide sequence ID" value="NZ_NIDE01000004.1"/>
</dbReference>
<feature type="domain" description="DUF4159" evidence="2">
    <location>
        <begin position="446"/>
        <end position="586"/>
    </location>
</feature>
<keyword evidence="1" id="KW-0732">Signal</keyword>
<dbReference type="InterPro" id="IPR025297">
    <property type="entry name" value="DUF4159"/>
</dbReference>
<evidence type="ECO:0000313" key="4">
    <source>
        <dbReference type="Proteomes" id="UP000214646"/>
    </source>
</evidence>
<dbReference type="InterPro" id="IPR008930">
    <property type="entry name" value="Terpenoid_cyclase/PrenylTrfase"/>
</dbReference>
<feature type="signal peptide" evidence="1">
    <location>
        <begin position="1"/>
        <end position="28"/>
    </location>
</feature>
<accession>A0A225E5T1</accession>
<organism evidence="3 4">
    <name type="scientific">Fimbriiglobus ruber</name>
    <dbReference type="NCBI Taxonomy" id="1908690"/>
    <lineage>
        <taxon>Bacteria</taxon>
        <taxon>Pseudomonadati</taxon>
        <taxon>Planctomycetota</taxon>
        <taxon>Planctomycetia</taxon>
        <taxon>Gemmatales</taxon>
        <taxon>Gemmataceae</taxon>
        <taxon>Fimbriiglobus</taxon>
    </lineage>
</organism>
<evidence type="ECO:0000313" key="3">
    <source>
        <dbReference type="EMBL" id="OWK43787.1"/>
    </source>
</evidence>
<protein>
    <recommendedName>
        <fullName evidence="2">DUF4159 domain-containing protein</fullName>
    </recommendedName>
</protein>
<gene>
    <name evidence="3" type="ORF">FRUB_03386</name>
</gene>
<dbReference type="Proteomes" id="UP000214646">
    <property type="component" value="Unassembled WGS sequence"/>
</dbReference>
<dbReference type="SUPFAM" id="SSF48239">
    <property type="entry name" value="Terpenoid cyclases/Protein prenyltransferases"/>
    <property type="match status" value="1"/>
</dbReference>
<comment type="caution">
    <text evidence="3">The sequence shown here is derived from an EMBL/GenBank/DDBJ whole genome shotgun (WGS) entry which is preliminary data.</text>
</comment>
<sequence length="821" mass="91046">MFRSIIALALPVGLGGLLFALSPTVVSAAGPPVNEEREQVDRVNKAISRGVQYLRASYNKNTQWDQTWLNMLADMDGGVTALATLALLNSGAKPTDPEVAEALKYLRRQPLKKTYVVALSTMAYAEARDPIDKPRVAENAKWLIQTAIRGDKGKITGWSYPFGPGGRPDGSNTQYALLGLYAAKQYGAENIDDETWRQIRQLYVDTQVKIGADSGYWRYVTSGEMSEPRFTMTVAGVCGLIIAGMGLNESQQQLNPLTGVAAKCGLYGTTEPVDRGMNWIGQHFSYGKGRAGESDFYNIYGIERVGRLSGQRFLGKTDWYRDGCKILVDKQLDDGSWGSSRGGGGVDSGVIATSFALLFLSKGRSPVLISKLAYGDFLMSADDRVLTERGDDPGVVGWNRKHSDARHLTEFASKQLFNGLPLSWQVYDPRRREYKKDEDILAEVGVLVQSPIVYFNGHKRPVLKGQHKEILKKYVEEGGFILAEACCGSEEFAAGFRDLMRDLFPDTPLRTMPPEHAIWTSFFAVPPTEFRKLECMDRGCRTVVVFSPEPLAGYWEETKYMPVKGKPDTNRGETAFRLGANVIAYATGMEPPQQRLTMRKILDPNKIDRSPPKGYVKPAQLIIPGESPPAPNAMRTLMAHLQSAARMDVVLDKEALDARSEDLFKYKFVYMHGRKRFTFSDDEIANLKAHVLSGGLLFADACCGKPEFDEAFRAMVGKMFPDQKLRLIESNDELYSDKLNGTAITTVKRREKTDGAGADGGFKELPPYLEGIMVDGRWAIIYSKYDIGCSLEGHRSTDCLGHTRESALKLATAAMLYALKR</sequence>
<feature type="chain" id="PRO_5013234281" description="DUF4159 domain-containing protein" evidence="1">
    <location>
        <begin position="29"/>
        <end position="821"/>
    </location>
</feature>
<dbReference type="OrthoDB" id="220961at2"/>
<evidence type="ECO:0000256" key="1">
    <source>
        <dbReference type="SAM" id="SignalP"/>
    </source>
</evidence>
<keyword evidence="4" id="KW-1185">Reference proteome</keyword>